<evidence type="ECO:0000256" key="7">
    <source>
        <dbReference type="ARBA" id="ARBA00022842"/>
    </source>
</evidence>
<evidence type="ECO:0000259" key="10">
    <source>
        <dbReference type="Pfam" id="PF01966"/>
    </source>
</evidence>
<dbReference type="SUPFAM" id="SSF81301">
    <property type="entry name" value="Nucleotidyltransferase"/>
    <property type="match status" value="1"/>
</dbReference>
<evidence type="ECO:0000256" key="4">
    <source>
        <dbReference type="ARBA" id="ARBA00022695"/>
    </source>
</evidence>
<sequence>MEAEATEIIRILREAGHIAYFAGGCVRDRLLGKAPVDFDIATDATPERVQEIFPRTVPVGAQFGVVLVVSRGEEYQVATFRADGAYIDGRHPEGVVYTTAEGDASRRDFTINGLFYDPIVQQVLDYVGGEADLQLRLLRAIGEPRKRFEEDRLRILRGVRFGATLAFDIEPATWEAIREYAPRIHDVSAERIREELVKIFLSPRRVAGFDLLDASGLLDELLPEITAMKGCDQPPEFHPEGDVYVHTRIMLDMLPEEVSLPLVFGVLFHDIGKVPTRQVDPTGRIRFNGHETVSARMTDAIMRRLKFSNDEIEATIEIVQHHMTFKDVQNMRVARLKRFMARPTFIDELELHRVDCQSSHGMLDNYHFLLAKEQEFANEPLIPEPLINGRDLIALGWTPGPVFKQVLEAVETLQLEGQLTSREEALAWVRDHQSKDLPK</sequence>
<keyword evidence="4" id="KW-0548">Nucleotidyltransferase</keyword>
<keyword evidence="3" id="KW-0819">tRNA processing</keyword>
<dbReference type="CDD" id="cd05398">
    <property type="entry name" value="NT_ClassII-CCAase"/>
    <property type="match status" value="1"/>
</dbReference>
<dbReference type="InterPro" id="IPR006674">
    <property type="entry name" value="HD_domain"/>
</dbReference>
<dbReference type="Proteomes" id="UP000076023">
    <property type="component" value="Unassembled WGS sequence"/>
</dbReference>
<comment type="caution">
    <text evidence="12">The sequence shown here is derived from an EMBL/GenBank/DDBJ whole genome shotgun (WGS) entry which is preliminary data.</text>
</comment>
<dbReference type="SUPFAM" id="SSF81891">
    <property type="entry name" value="Poly A polymerase C-terminal region-like"/>
    <property type="match status" value="1"/>
</dbReference>
<keyword evidence="5" id="KW-0479">Metal-binding</keyword>
<feature type="domain" description="HD" evidence="10">
    <location>
        <begin position="252"/>
        <end position="328"/>
    </location>
</feature>
<evidence type="ECO:0000259" key="11">
    <source>
        <dbReference type="Pfam" id="PF12627"/>
    </source>
</evidence>
<dbReference type="GO" id="GO:0000166">
    <property type="term" value="F:nucleotide binding"/>
    <property type="evidence" value="ECO:0007669"/>
    <property type="project" value="UniProtKB-KW"/>
</dbReference>
<dbReference type="InterPro" id="IPR003607">
    <property type="entry name" value="HD/PDEase_dom"/>
</dbReference>
<dbReference type="InterPro" id="IPR032828">
    <property type="entry name" value="PolyA_RNA-bd"/>
</dbReference>
<keyword evidence="7" id="KW-0460">Magnesium</keyword>
<dbReference type="CDD" id="cd00077">
    <property type="entry name" value="HDc"/>
    <property type="match status" value="1"/>
</dbReference>
<protein>
    <submittedName>
        <fullName evidence="12">Poly(A) polymerase</fullName>
    </submittedName>
</protein>
<evidence type="ECO:0000256" key="5">
    <source>
        <dbReference type="ARBA" id="ARBA00022723"/>
    </source>
</evidence>
<dbReference type="Gene3D" id="1.10.3090.10">
    <property type="entry name" value="cca-adding enzyme, domain 2"/>
    <property type="match status" value="1"/>
</dbReference>
<name>A0A146GFL6_TERSA</name>
<dbReference type="Gene3D" id="1.10.246.80">
    <property type="match status" value="1"/>
</dbReference>
<keyword evidence="6" id="KW-0547">Nucleotide-binding</keyword>
<dbReference type="PANTHER" id="PTHR46173:SF1">
    <property type="entry name" value="CCA TRNA NUCLEOTIDYLTRANSFERASE 1, MITOCHONDRIAL"/>
    <property type="match status" value="1"/>
</dbReference>
<evidence type="ECO:0000256" key="1">
    <source>
        <dbReference type="ARBA" id="ARBA00001946"/>
    </source>
</evidence>
<dbReference type="InterPro" id="IPR043519">
    <property type="entry name" value="NT_sf"/>
</dbReference>
<keyword evidence="13" id="KW-1185">Reference proteome</keyword>
<evidence type="ECO:0000313" key="12">
    <source>
        <dbReference type="EMBL" id="GAT35407.1"/>
    </source>
</evidence>
<reference evidence="13" key="1">
    <citation type="journal article" date="2017" name="Genome Announc.">
        <title>Draft Genome Sequence of Terrimicrobium sacchariphilum NM-5T, a Facultative Anaerobic Soil Bacterium of the Class Spartobacteria.</title>
        <authorList>
            <person name="Qiu Y.L."/>
            <person name="Tourlousse D.M."/>
            <person name="Matsuura N."/>
            <person name="Ohashi A."/>
            <person name="Sekiguchi Y."/>
        </authorList>
    </citation>
    <scope>NUCLEOTIDE SEQUENCE [LARGE SCALE GENOMIC DNA]</scope>
    <source>
        <strain evidence="13">NM-5</strain>
    </source>
</reference>
<dbReference type="AlphaFoldDB" id="A0A146GFL6"/>
<dbReference type="InterPro" id="IPR050264">
    <property type="entry name" value="Bact_CCA-adding_enz_type3_sf"/>
</dbReference>
<organism evidence="12 13">
    <name type="scientific">Terrimicrobium sacchariphilum</name>
    <dbReference type="NCBI Taxonomy" id="690879"/>
    <lineage>
        <taxon>Bacteria</taxon>
        <taxon>Pseudomonadati</taxon>
        <taxon>Verrucomicrobiota</taxon>
        <taxon>Terrimicrobiia</taxon>
        <taxon>Terrimicrobiales</taxon>
        <taxon>Terrimicrobiaceae</taxon>
        <taxon>Terrimicrobium</taxon>
    </lineage>
</organism>
<dbReference type="GO" id="GO:0016779">
    <property type="term" value="F:nucleotidyltransferase activity"/>
    <property type="evidence" value="ECO:0007669"/>
    <property type="project" value="UniProtKB-KW"/>
</dbReference>
<feature type="domain" description="Poly A polymerase head" evidence="9">
    <location>
        <begin position="19"/>
        <end position="139"/>
    </location>
</feature>
<dbReference type="FunCoup" id="A0A146GFL6">
    <property type="interactions" value="234"/>
</dbReference>
<dbReference type="InterPro" id="IPR002646">
    <property type="entry name" value="PolA_pol_head_dom"/>
</dbReference>
<comment type="similarity">
    <text evidence="8">Belongs to the tRNA nucleotidyltransferase/poly(A) polymerase family.</text>
</comment>
<evidence type="ECO:0000256" key="2">
    <source>
        <dbReference type="ARBA" id="ARBA00022679"/>
    </source>
</evidence>
<keyword evidence="2 8" id="KW-0808">Transferase</keyword>
<evidence type="ECO:0000256" key="3">
    <source>
        <dbReference type="ARBA" id="ARBA00022694"/>
    </source>
</evidence>
<dbReference type="Pfam" id="PF12627">
    <property type="entry name" value="PolyA_pol_RNAbd"/>
    <property type="match status" value="1"/>
</dbReference>
<dbReference type="EMBL" id="BDCO01000003">
    <property type="protein sequence ID" value="GAT35407.1"/>
    <property type="molecule type" value="Genomic_DNA"/>
</dbReference>
<dbReference type="GO" id="GO:0000049">
    <property type="term" value="F:tRNA binding"/>
    <property type="evidence" value="ECO:0007669"/>
    <property type="project" value="TreeGrafter"/>
</dbReference>
<dbReference type="RefSeq" id="WP_075081465.1">
    <property type="nucleotide sequence ID" value="NZ_BDCO01000003.1"/>
</dbReference>
<dbReference type="PANTHER" id="PTHR46173">
    <property type="entry name" value="CCA TRNA NUCLEOTIDYLTRANSFERASE 1, MITOCHONDRIAL"/>
    <property type="match status" value="1"/>
</dbReference>
<dbReference type="STRING" id="690879.TSACC_3472"/>
<dbReference type="Gene3D" id="3.30.460.10">
    <property type="entry name" value="Beta Polymerase, domain 2"/>
    <property type="match status" value="1"/>
</dbReference>
<dbReference type="GO" id="GO:0008033">
    <property type="term" value="P:tRNA processing"/>
    <property type="evidence" value="ECO:0007669"/>
    <property type="project" value="UniProtKB-KW"/>
</dbReference>
<gene>
    <name evidence="12" type="ORF">TSACC_3472</name>
</gene>
<evidence type="ECO:0000313" key="13">
    <source>
        <dbReference type="Proteomes" id="UP000076023"/>
    </source>
</evidence>
<accession>A0A146GFL6</accession>
<proteinExistence type="inferred from homology"/>
<comment type="cofactor">
    <cofactor evidence="1">
        <name>Mg(2+)</name>
        <dbReference type="ChEBI" id="CHEBI:18420"/>
    </cofactor>
</comment>
<dbReference type="Pfam" id="PF01966">
    <property type="entry name" value="HD"/>
    <property type="match status" value="1"/>
</dbReference>
<evidence type="ECO:0000259" key="9">
    <source>
        <dbReference type="Pfam" id="PF01743"/>
    </source>
</evidence>
<feature type="domain" description="tRNA nucleotidyltransferase/poly(A) polymerase RNA and SrmB- binding" evidence="11">
    <location>
        <begin position="167"/>
        <end position="227"/>
    </location>
</feature>
<keyword evidence="8" id="KW-0694">RNA-binding</keyword>
<evidence type="ECO:0000256" key="6">
    <source>
        <dbReference type="ARBA" id="ARBA00022741"/>
    </source>
</evidence>
<dbReference type="GO" id="GO:0046872">
    <property type="term" value="F:metal ion binding"/>
    <property type="evidence" value="ECO:0007669"/>
    <property type="project" value="UniProtKB-KW"/>
</dbReference>
<dbReference type="Pfam" id="PF01743">
    <property type="entry name" value="PolyA_pol"/>
    <property type="match status" value="1"/>
</dbReference>
<dbReference type="InParanoid" id="A0A146GFL6"/>
<evidence type="ECO:0000256" key="8">
    <source>
        <dbReference type="RuleBase" id="RU003953"/>
    </source>
</evidence>
<dbReference type="OrthoDB" id="9805698at2"/>